<evidence type="ECO:0000256" key="2">
    <source>
        <dbReference type="ARBA" id="ARBA00012438"/>
    </source>
</evidence>
<dbReference type="InterPro" id="IPR001789">
    <property type="entry name" value="Sig_transdc_resp-reg_receiver"/>
</dbReference>
<evidence type="ECO:0000313" key="6">
    <source>
        <dbReference type="EMBL" id="WXB06639.1"/>
    </source>
</evidence>
<reference evidence="6" key="1">
    <citation type="submission" date="2021-12" db="EMBL/GenBank/DDBJ databases">
        <title>Discovery of the Pendulisporaceae a myxobacterial family with distinct sporulation behavior and unique specialized metabolism.</title>
        <authorList>
            <person name="Garcia R."/>
            <person name="Popoff A."/>
            <person name="Bader C.D."/>
            <person name="Loehr J."/>
            <person name="Walesch S."/>
            <person name="Walt C."/>
            <person name="Boldt J."/>
            <person name="Bunk B."/>
            <person name="Haeckl F.J.F.P.J."/>
            <person name="Gunesch A.P."/>
            <person name="Birkelbach J."/>
            <person name="Nuebel U."/>
            <person name="Pietschmann T."/>
            <person name="Bach T."/>
            <person name="Mueller R."/>
        </authorList>
    </citation>
    <scope>NUCLEOTIDE SEQUENCE</scope>
    <source>
        <strain evidence="6">MSr11367</strain>
    </source>
</reference>
<dbReference type="SMART" id="SM00448">
    <property type="entry name" value="REC"/>
    <property type="match status" value="1"/>
</dbReference>
<dbReference type="InterPro" id="IPR003661">
    <property type="entry name" value="HisK_dim/P_dom"/>
</dbReference>
<comment type="catalytic activity">
    <reaction evidence="1">
        <text>ATP + protein L-histidine = ADP + protein N-phospho-L-histidine.</text>
        <dbReference type="EC" id="2.7.13.3"/>
    </reaction>
</comment>
<name>A0ABZ2L6R7_9BACT</name>
<dbReference type="PROSITE" id="PS50110">
    <property type="entry name" value="RESPONSE_REGULATORY"/>
    <property type="match status" value="1"/>
</dbReference>
<evidence type="ECO:0000256" key="4">
    <source>
        <dbReference type="PROSITE-ProRule" id="PRU00169"/>
    </source>
</evidence>
<proteinExistence type="predicted"/>
<dbReference type="SMART" id="SM00388">
    <property type="entry name" value="HisKA"/>
    <property type="match status" value="1"/>
</dbReference>
<evidence type="ECO:0000259" key="5">
    <source>
        <dbReference type="PROSITE" id="PS50110"/>
    </source>
</evidence>
<dbReference type="RefSeq" id="WP_394836292.1">
    <property type="nucleotide sequence ID" value="NZ_CP089929.1"/>
</dbReference>
<evidence type="ECO:0000313" key="7">
    <source>
        <dbReference type="Proteomes" id="UP001374803"/>
    </source>
</evidence>
<organism evidence="6 7">
    <name type="scientific">Pendulispora rubella</name>
    <dbReference type="NCBI Taxonomy" id="2741070"/>
    <lineage>
        <taxon>Bacteria</taxon>
        <taxon>Pseudomonadati</taxon>
        <taxon>Myxococcota</taxon>
        <taxon>Myxococcia</taxon>
        <taxon>Myxococcales</taxon>
        <taxon>Sorangiineae</taxon>
        <taxon>Pendulisporaceae</taxon>
        <taxon>Pendulispora</taxon>
    </lineage>
</organism>
<dbReference type="PANTHER" id="PTHR43547">
    <property type="entry name" value="TWO-COMPONENT HISTIDINE KINASE"/>
    <property type="match status" value="1"/>
</dbReference>
<dbReference type="EMBL" id="CP089983">
    <property type="protein sequence ID" value="WXB06639.1"/>
    <property type="molecule type" value="Genomic_DNA"/>
</dbReference>
<dbReference type="Proteomes" id="UP001374803">
    <property type="component" value="Chromosome"/>
</dbReference>
<gene>
    <name evidence="6" type="ORF">LVJ94_05230</name>
</gene>
<accession>A0ABZ2L6R7</accession>
<dbReference type="Gene3D" id="1.10.287.130">
    <property type="match status" value="1"/>
</dbReference>
<dbReference type="InterPro" id="IPR036097">
    <property type="entry name" value="HisK_dim/P_sf"/>
</dbReference>
<dbReference type="Gene3D" id="3.40.50.2300">
    <property type="match status" value="1"/>
</dbReference>
<dbReference type="PANTHER" id="PTHR43547:SF2">
    <property type="entry name" value="HYBRID SIGNAL TRANSDUCTION HISTIDINE KINASE C"/>
    <property type="match status" value="1"/>
</dbReference>
<dbReference type="SUPFAM" id="SSF47384">
    <property type="entry name" value="Homodimeric domain of signal transducing histidine kinase"/>
    <property type="match status" value="1"/>
</dbReference>
<keyword evidence="7" id="KW-1185">Reference proteome</keyword>
<keyword evidence="3 4" id="KW-0597">Phosphoprotein</keyword>
<feature type="domain" description="Response regulatory" evidence="5">
    <location>
        <begin position="61"/>
        <end position="181"/>
    </location>
</feature>
<dbReference type="InterPro" id="IPR011006">
    <property type="entry name" value="CheY-like_superfamily"/>
</dbReference>
<dbReference type="Pfam" id="PF00512">
    <property type="entry name" value="HisKA"/>
    <property type="match status" value="1"/>
</dbReference>
<evidence type="ECO:0000256" key="1">
    <source>
        <dbReference type="ARBA" id="ARBA00000085"/>
    </source>
</evidence>
<feature type="modified residue" description="4-aspartylphosphate" evidence="4">
    <location>
        <position position="112"/>
    </location>
</feature>
<dbReference type="EC" id="2.7.13.3" evidence="2"/>
<sequence length="189" mass="20548">MELARIQEASRLNDQFFATISHELRTPLNAIIGWVDLLAAGSSPDLLEKGLQTIRRNAAAQATIIEDMLDMSRIVTGKMRIDPRVVDILLGATAKEGRAALATFKPHIIVSDIGMPGEDGYRVYALRPGAAPGGGGATPAIALTAYAYAEDRWRGLEAGFNYHLAKPVSFSDLIHVVRNLVNVIDTPWR</sequence>
<dbReference type="SUPFAM" id="SSF52172">
    <property type="entry name" value="CheY-like"/>
    <property type="match status" value="1"/>
</dbReference>
<evidence type="ECO:0000256" key="3">
    <source>
        <dbReference type="ARBA" id="ARBA00022553"/>
    </source>
</evidence>
<protein>
    <recommendedName>
        <fullName evidence="2">histidine kinase</fullName>
        <ecNumber evidence="2">2.7.13.3</ecNumber>
    </recommendedName>
</protein>
<dbReference type="CDD" id="cd00082">
    <property type="entry name" value="HisKA"/>
    <property type="match status" value="1"/>
</dbReference>